<keyword evidence="1" id="KW-0472">Membrane</keyword>
<name>A0A8S0TK76_OLEEU</name>
<protein>
    <submittedName>
        <fullName evidence="2">Uncharacterized protein</fullName>
    </submittedName>
</protein>
<keyword evidence="1" id="KW-1133">Transmembrane helix</keyword>
<proteinExistence type="predicted"/>
<gene>
    <name evidence="2" type="ORF">OLEA9_A066751</name>
</gene>
<dbReference type="Proteomes" id="UP000594638">
    <property type="component" value="Unassembled WGS sequence"/>
</dbReference>
<feature type="transmembrane region" description="Helical" evidence="1">
    <location>
        <begin position="24"/>
        <end position="43"/>
    </location>
</feature>
<reference evidence="2 3" key="1">
    <citation type="submission" date="2019-12" db="EMBL/GenBank/DDBJ databases">
        <authorList>
            <person name="Alioto T."/>
            <person name="Alioto T."/>
            <person name="Gomez Garrido J."/>
        </authorList>
    </citation>
    <scope>NUCLEOTIDE SEQUENCE [LARGE SCALE GENOMIC DNA]</scope>
</reference>
<evidence type="ECO:0000313" key="3">
    <source>
        <dbReference type="Proteomes" id="UP000594638"/>
    </source>
</evidence>
<organism evidence="2 3">
    <name type="scientific">Olea europaea subsp. europaea</name>
    <dbReference type="NCBI Taxonomy" id="158383"/>
    <lineage>
        <taxon>Eukaryota</taxon>
        <taxon>Viridiplantae</taxon>
        <taxon>Streptophyta</taxon>
        <taxon>Embryophyta</taxon>
        <taxon>Tracheophyta</taxon>
        <taxon>Spermatophyta</taxon>
        <taxon>Magnoliopsida</taxon>
        <taxon>eudicotyledons</taxon>
        <taxon>Gunneridae</taxon>
        <taxon>Pentapetalae</taxon>
        <taxon>asterids</taxon>
        <taxon>lamiids</taxon>
        <taxon>Lamiales</taxon>
        <taxon>Oleaceae</taxon>
        <taxon>Oleeae</taxon>
        <taxon>Olea</taxon>
    </lineage>
</organism>
<dbReference type="EMBL" id="CACTIH010007260">
    <property type="protein sequence ID" value="CAA3006318.1"/>
    <property type="molecule type" value="Genomic_DNA"/>
</dbReference>
<dbReference type="AlphaFoldDB" id="A0A8S0TK76"/>
<accession>A0A8S0TK76</accession>
<feature type="non-terminal residue" evidence="2">
    <location>
        <position position="53"/>
    </location>
</feature>
<keyword evidence="1" id="KW-0812">Transmembrane</keyword>
<sequence length="53" mass="6516">LSLLNSFTEIRHVFRWQQEDTSDYYFPFPFGYVVVIPLFFPNIPFQYVECMHH</sequence>
<evidence type="ECO:0000256" key="1">
    <source>
        <dbReference type="SAM" id="Phobius"/>
    </source>
</evidence>
<evidence type="ECO:0000313" key="2">
    <source>
        <dbReference type="EMBL" id="CAA3006318.1"/>
    </source>
</evidence>
<comment type="caution">
    <text evidence="2">The sequence shown here is derived from an EMBL/GenBank/DDBJ whole genome shotgun (WGS) entry which is preliminary data.</text>
</comment>
<keyword evidence="3" id="KW-1185">Reference proteome</keyword>